<reference evidence="10 11" key="1">
    <citation type="submission" date="2019-03" db="EMBL/GenBank/DDBJ databases">
        <title>Paraburkholderia sp. 7MH5, isolated from subtropical forest soil.</title>
        <authorList>
            <person name="Gao Z.-H."/>
            <person name="Qiu L.-H."/>
        </authorList>
    </citation>
    <scope>NUCLEOTIDE SEQUENCE [LARGE SCALE GENOMIC DNA]</scope>
    <source>
        <strain evidence="10 11">7MH5</strain>
    </source>
</reference>
<protein>
    <submittedName>
        <fullName evidence="10">ABC transporter permease subunit</fullName>
    </submittedName>
</protein>
<dbReference type="SUPFAM" id="SSF161098">
    <property type="entry name" value="MetI-like"/>
    <property type="match status" value="1"/>
</dbReference>
<dbReference type="CDD" id="cd06261">
    <property type="entry name" value="TM_PBP2"/>
    <property type="match status" value="1"/>
</dbReference>
<dbReference type="PROSITE" id="PS50928">
    <property type="entry name" value="ABC_TM1"/>
    <property type="match status" value="1"/>
</dbReference>
<dbReference type="InterPro" id="IPR051789">
    <property type="entry name" value="Bact_Polyamine_Transport"/>
</dbReference>
<evidence type="ECO:0000256" key="8">
    <source>
        <dbReference type="RuleBase" id="RU363032"/>
    </source>
</evidence>
<dbReference type="PANTHER" id="PTHR43848">
    <property type="entry name" value="PUTRESCINE TRANSPORT SYSTEM PERMEASE PROTEIN POTI"/>
    <property type="match status" value="1"/>
</dbReference>
<evidence type="ECO:0000256" key="1">
    <source>
        <dbReference type="ARBA" id="ARBA00004651"/>
    </source>
</evidence>
<keyword evidence="5 8" id="KW-0812">Transmembrane</keyword>
<evidence type="ECO:0000256" key="5">
    <source>
        <dbReference type="ARBA" id="ARBA00022692"/>
    </source>
</evidence>
<feature type="transmembrane region" description="Helical" evidence="8">
    <location>
        <begin position="64"/>
        <end position="87"/>
    </location>
</feature>
<keyword evidence="7 8" id="KW-0472">Membrane</keyword>
<dbReference type="EMBL" id="CP038149">
    <property type="protein sequence ID" value="QBQ98834.1"/>
    <property type="molecule type" value="Genomic_DNA"/>
</dbReference>
<keyword evidence="4" id="KW-1003">Cell membrane</keyword>
<feature type="domain" description="ABC transmembrane type-1" evidence="9">
    <location>
        <begin position="62"/>
        <end position="257"/>
    </location>
</feature>
<name>A0A4P7CXB7_9BURK</name>
<keyword evidence="11" id="KW-1185">Reference proteome</keyword>
<dbReference type="PANTHER" id="PTHR43848:SF2">
    <property type="entry name" value="PUTRESCINE TRANSPORT SYSTEM PERMEASE PROTEIN POTI"/>
    <property type="match status" value="1"/>
</dbReference>
<dbReference type="RefSeq" id="WP_134751007.1">
    <property type="nucleotide sequence ID" value="NZ_CP038149.1"/>
</dbReference>
<keyword evidence="6 8" id="KW-1133">Transmembrane helix</keyword>
<feature type="transmembrane region" description="Helical" evidence="8">
    <location>
        <begin position="137"/>
        <end position="161"/>
    </location>
</feature>
<dbReference type="GO" id="GO:0005886">
    <property type="term" value="C:plasma membrane"/>
    <property type="evidence" value="ECO:0007669"/>
    <property type="project" value="UniProtKB-SubCell"/>
</dbReference>
<evidence type="ECO:0000256" key="6">
    <source>
        <dbReference type="ARBA" id="ARBA00022989"/>
    </source>
</evidence>
<gene>
    <name evidence="10" type="ORF">E1956_16340</name>
</gene>
<evidence type="ECO:0000259" key="9">
    <source>
        <dbReference type="PROSITE" id="PS50928"/>
    </source>
</evidence>
<dbReference type="InterPro" id="IPR035906">
    <property type="entry name" value="MetI-like_sf"/>
</dbReference>
<dbReference type="KEGG" id="ppai:E1956_16340"/>
<accession>A0A4P7CXB7</accession>
<dbReference type="Proteomes" id="UP000295727">
    <property type="component" value="Chromosome 2"/>
</dbReference>
<comment type="similarity">
    <text evidence="2">Belongs to the binding-protein-dependent transport system permease family. CysTW subfamily.</text>
</comment>
<feature type="transmembrane region" description="Helical" evidence="8">
    <location>
        <begin position="181"/>
        <end position="202"/>
    </location>
</feature>
<evidence type="ECO:0000313" key="10">
    <source>
        <dbReference type="EMBL" id="QBQ98834.1"/>
    </source>
</evidence>
<dbReference type="Gene3D" id="1.10.3720.10">
    <property type="entry name" value="MetI-like"/>
    <property type="match status" value="1"/>
</dbReference>
<dbReference type="OrthoDB" id="9782004at2"/>
<feature type="transmembrane region" description="Helical" evidence="8">
    <location>
        <begin position="107"/>
        <end position="125"/>
    </location>
</feature>
<dbReference type="Pfam" id="PF00528">
    <property type="entry name" value="BPD_transp_1"/>
    <property type="match status" value="1"/>
</dbReference>
<evidence type="ECO:0000256" key="3">
    <source>
        <dbReference type="ARBA" id="ARBA00022448"/>
    </source>
</evidence>
<feature type="transmembrane region" description="Helical" evidence="8">
    <location>
        <begin position="7"/>
        <end position="28"/>
    </location>
</feature>
<sequence length="293" mass="31982">MNIMRRILPGAFLALVFLFLYVPIVSVVFYSFNASKLVTVWTGFSLRWYYALTQDAELLNAAAASLKIAAATACASVVIGTWAGFVLSDFGRFRGFTLFAAMTNAPLVLPEVIQGISLLLLFIGLQQLFGWSGGRGMVTIWIGHVMLCLSYVSITVQSRLAKMDRSLTEAARDLGAPPWRVFFDVTLPLIAQALLSGWLLSFTISMDDIIMSAFLSGPGSTLLPLVVLSRVRLGLNPEINAMGTIVIMFVSVVVVLNNTFMLRRARRRDAEVSRALAAPAQEELTPVRVAQAA</sequence>
<feature type="transmembrane region" description="Helical" evidence="8">
    <location>
        <begin position="239"/>
        <end position="260"/>
    </location>
</feature>
<evidence type="ECO:0000256" key="7">
    <source>
        <dbReference type="ARBA" id="ARBA00023136"/>
    </source>
</evidence>
<dbReference type="GO" id="GO:0055085">
    <property type="term" value="P:transmembrane transport"/>
    <property type="evidence" value="ECO:0007669"/>
    <property type="project" value="InterPro"/>
</dbReference>
<comment type="subcellular location">
    <subcellularLocation>
        <location evidence="1 8">Cell membrane</location>
        <topology evidence="1 8">Multi-pass membrane protein</topology>
    </subcellularLocation>
</comment>
<dbReference type="AlphaFoldDB" id="A0A4P7CXB7"/>
<evidence type="ECO:0000256" key="2">
    <source>
        <dbReference type="ARBA" id="ARBA00007069"/>
    </source>
</evidence>
<evidence type="ECO:0000313" key="11">
    <source>
        <dbReference type="Proteomes" id="UP000295727"/>
    </source>
</evidence>
<dbReference type="InterPro" id="IPR000515">
    <property type="entry name" value="MetI-like"/>
</dbReference>
<keyword evidence="3 8" id="KW-0813">Transport</keyword>
<evidence type="ECO:0000256" key="4">
    <source>
        <dbReference type="ARBA" id="ARBA00022475"/>
    </source>
</evidence>
<proteinExistence type="inferred from homology"/>
<organism evidence="10 11">
    <name type="scientific">Paraburkholderia pallida</name>
    <dbReference type="NCBI Taxonomy" id="2547399"/>
    <lineage>
        <taxon>Bacteria</taxon>
        <taxon>Pseudomonadati</taxon>
        <taxon>Pseudomonadota</taxon>
        <taxon>Betaproteobacteria</taxon>
        <taxon>Burkholderiales</taxon>
        <taxon>Burkholderiaceae</taxon>
        <taxon>Paraburkholderia</taxon>
    </lineage>
</organism>